<comment type="similarity">
    <text evidence="4">Belongs to the flavoredoxin family.</text>
</comment>
<reference evidence="7 8" key="1">
    <citation type="journal article" date="2018" name="IMA Fungus">
        <title>IMA Genome-F 9: Draft genome sequence of Annulohypoxylon stygium, Aspergillus mulundensis, Berkeleyomyces basicola (syn. Thielaviopsis basicola), Ceratocystis smalleyi, two Cercospora beticola strains, Coleophoma cylindrospora, Fusarium fracticaudum, Phialophora cf. hyalina, and Morchella septimelata.</title>
        <authorList>
            <person name="Wingfield B.D."/>
            <person name="Bills G.F."/>
            <person name="Dong Y."/>
            <person name="Huang W."/>
            <person name="Nel W.J."/>
            <person name="Swalarsk-Parry B.S."/>
            <person name="Vaghefi N."/>
            <person name="Wilken P.M."/>
            <person name="An Z."/>
            <person name="de Beer Z.W."/>
            <person name="De Vos L."/>
            <person name="Chen L."/>
            <person name="Duong T.A."/>
            <person name="Gao Y."/>
            <person name="Hammerbacher A."/>
            <person name="Kikkert J.R."/>
            <person name="Li Y."/>
            <person name="Li H."/>
            <person name="Li K."/>
            <person name="Li Q."/>
            <person name="Liu X."/>
            <person name="Ma X."/>
            <person name="Naidoo K."/>
            <person name="Pethybridge S.J."/>
            <person name="Sun J."/>
            <person name="Steenkamp E.T."/>
            <person name="van der Nest M.A."/>
            <person name="van Wyk S."/>
            <person name="Wingfield M.J."/>
            <person name="Xiong C."/>
            <person name="Yue Q."/>
            <person name="Zhang X."/>
        </authorList>
    </citation>
    <scope>NUCLEOTIDE SEQUENCE [LARGE SCALE GENOMIC DNA]</scope>
    <source>
        <strain evidence="7 8">DSM 5745</strain>
    </source>
</reference>
<dbReference type="GO" id="GO:0010181">
    <property type="term" value="F:FMN binding"/>
    <property type="evidence" value="ECO:0007669"/>
    <property type="project" value="InterPro"/>
</dbReference>
<dbReference type="SUPFAM" id="SSF50475">
    <property type="entry name" value="FMN-binding split barrel"/>
    <property type="match status" value="1"/>
</dbReference>
<evidence type="ECO:0000256" key="5">
    <source>
        <dbReference type="SAM" id="MobiDB-lite"/>
    </source>
</evidence>
<evidence type="ECO:0000259" key="6">
    <source>
        <dbReference type="SMART" id="SM00903"/>
    </source>
</evidence>
<dbReference type="Pfam" id="PF01613">
    <property type="entry name" value="Flavin_Reduct"/>
    <property type="match status" value="1"/>
</dbReference>
<dbReference type="OrthoDB" id="10250990at2759"/>
<feature type="region of interest" description="Disordered" evidence="5">
    <location>
        <begin position="1"/>
        <end position="21"/>
    </location>
</feature>
<evidence type="ECO:0000313" key="7">
    <source>
        <dbReference type="EMBL" id="RDW92699.1"/>
    </source>
</evidence>
<evidence type="ECO:0000256" key="1">
    <source>
        <dbReference type="ARBA" id="ARBA00001917"/>
    </source>
</evidence>
<dbReference type="PANTHER" id="PTHR33798">
    <property type="entry name" value="FLAVOPROTEIN OXYGENASE"/>
    <property type="match status" value="1"/>
</dbReference>
<gene>
    <name evidence="7" type="ORF">DSM5745_00021</name>
</gene>
<dbReference type="Proteomes" id="UP000256690">
    <property type="component" value="Unassembled WGS sequence"/>
</dbReference>
<dbReference type="InterPro" id="IPR012349">
    <property type="entry name" value="Split_barrel_FMN-bd"/>
</dbReference>
<accession>A0A3D8T2G0</accession>
<evidence type="ECO:0000256" key="4">
    <source>
        <dbReference type="ARBA" id="ARBA00038054"/>
    </source>
</evidence>
<proteinExistence type="inferred from homology"/>
<keyword evidence="8" id="KW-1185">Reference proteome</keyword>
<dbReference type="GeneID" id="38110391"/>
<dbReference type="InterPro" id="IPR002563">
    <property type="entry name" value="Flavin_Rdtase-like_dom"/>
</dbReference>
<dbReference type="RefSeq" id="XP_026607882.1">
    <property type="nucleotide sequence ID" value="XM_026742037.1"/>
</dbReference>
<organism evidence="7 8">
    <name type="scientific">Aspergillus mulundensis</name>
    <dbReference type="NCBI Taxonomy" id="1810919"/>
    <lineage>
        <taxon>Eukaryota</taxon>
        <taxon>Fungi</taxon>
        <taxon>Dikarya</taxon>
        <taxon>Ascomycota</taxon>
        <taxon>Pezizomycotina</taxon>
        <taxon>Eurotiomycetes</taxon>
        <taxon>Eurotiomycetidae</taxon>
        <taxon>Eurotiales</taxon>
        <taxon>Aspergillaceae</taxon>
        <taxon>Aspergillus</taxon>
        <taxon>Aspergillus subgen. Nidulantes</taxon>
    </lineage>
</organism>
<keyword evidence="2" id="KW-0285">Flavoprotein</keyword>
<dbReference type="SMART" id="SM00903">
    <property type="entry name" value="Flavin_Reduct"/>
    <property type="match status" value="1"/>
</dbReference>
<dbReference type="PANTHER" id="PTHR33798:SF5">
    <property type="entry name" value="FLAVIN REDUCTASE LIKE DOMAIN-CONTAINING PROTEIN"/>
    <property type="match status" value="1"/>
</dbReference>
<evidence type="ECO:0000313" key="8">
    <source>
        <dbReference type="Proteomes" id="UP000256690"/>
    </source>
</evidence>
<dbReference type="Gene3D" id="2.30.110.10">
    <property type="entry name" value="Electron Transport, Fmn-binding Protein, Chain A"/>
    <property type="match status" value="1"/>
</dbReference>
<sequence>MPQEPVEAPSNEAAIKRNPHADFGAVERSRPLFDHDTQLTFTKTPNPNWQAGGGASNEEWKKHQFVTIDPYEEGREPWLNYKLLTSATVPRPIALASTVSPDGKTANLAPFSFWQCAAVDPPMYSISFTSRTANDTLTNLLATKEMCISMTTESVVEAANFASVNSPRHISEWPLSGLTQKPSDLVKPAHVAESPYSVECKLHSVQDFHSKADPSVRTSTMVIVEVIRFHIWNDAIGPDRATADVTKLHPVFRAGGIMYGSCPTMFELPRPEAFGQLREDEKIKDLI</sequence>
<feature type="domain" description="Flavin reductase like" evidence="6">
    <location>
        <begin position="86"/>
        <end position="241"/>
    </location>
</feature>
<protein>
    <recommendedName>
        <fullName evidence="6">Flavin reductase like domain-containing protein</fullName>
    </recommendedName>
</protein>
<comment type="cofactor">
    <cofactor evidence="1">
        <name>FMN</name>
        <dbReference type="ChEBI" id="CHEBI:58210"/>
    </cofactor>
</comment>
<keyword evidence="3" id="KW-0288">FMN</keyword>
<evidence type="ECO:0000256" key="3">
    <source>
        <dbReference type="ARBA" id="ARBA00022643"/>
    </source>
</evidence>
<dbReference type="AlphaFoldDB" id="A0A3D8T2G0"/>
<comment type="caution">
    <text evidence="7">The sequence shown here is derived from an EMBL/GenBank/DDBJ whole genome shotgun (WGS) entry which is preliminary data.</text>
</comment>
<dbReference type="EMBL" id="PVWQ01000001">
    <property type="protein sequence ID" value="RDW92699.1"/>
    <property type="molecule type" value="Genomic_DNA"/>
</dbReference>
<name>A0A3D8T2G0_9EURO</name>
<evidence type="ECO:0000256" key="2">
    <source>
        <dbReference type="ARBA" id="ARBA00022630"/>
    </source>
</evidence>